<feature type="compositionally biased region" description="Basic and acidic residues" evidence="6">
    <location>
        <begin position="351"/>
        <end position="376"/>
    </location>
</feature>
<protein>
    <recommendedName>
        <fullName evidence="10">Noggin</fullName>
    </recommendedName>
</protein>
<dbReference type="OrthoDB" id="5950649at2759"/>
<evidence type="ECO:0000256" key="3">
    <source>
        <dbReference type="ARBA" id="ARBA00022473"/>
    </source>
</evidence>
<dbReference type="GO" id="GO:0005615">
    <property type="term" value="C:extracellular space"/>
    <property type="evidence" value="ECO:0007669"/>
    <property type="project" value="TreeGrafter"/>
</dbReference>
<keyword evidence="9" id="KW-1185">Reference proteome</keyword>
<keyword evidence="3" id="KW-0217">Developmental protein</keyword>
<dbReference type="InterPro" id="IPR008717">
    <property type="entry name" value="Noggin"/>
</dbReference>
<name>A0A8S4AAC7_9EUPU</name>
<comment type="subcellular location">
    <subcellularLocation>
        <location evidence="1">Secreted</location>
    </subcellularLocation>
</comment>
<dbReference type="EMBL" id="CAJHNH020008472">
    <property type="protein sequence ID" value="CAG5135926.1"/>
    <property type="molecule type" value="Genomic_DNA"/>
</dbReference>
<keyword evidence="4" id="KW-0964">Secreted</keyword>
<gene>
    <name evidence="8" type="ORF">CUNI_LOCUS21484</name>
</gene>
<evidence type="ECO:0000256" key="7">
    <source>
        <dbReference type="SAM" id="SignalP"/>
    </source>
</evidence>
<proteinExistence type="inferred from homology"/>
<keyword evidence="5 7" id="KW-0732">Signal</keyword>
<organism evidence="8 9">
    <name type="scientific">Candidula unifasciata</name>
    <dbReference type="NCBI Taxonomy" id="100452"/>
    <lineage>
        <taxon>Eukaryota</taxon>
        <taxon>Metazoa</taxon>
        <taxon>Spiralia</taxon>
        <taxon>Lophotrochozoa</taxon>
        <taxon>Mollusca</taxon>
        <taxon>Gastropoda</taxon>
        <taxon>Heterobranchia</taxon>
        <taxon>Euthyneura</taxon>
        <taxon>Panpulmonata</taxon>
        <taxon>Eupulmonata</taxon>
        <taxon>Stylommatophora</taxon>
        <taxon>Helicina</taxon>
        <taxon>Helicoidea</taxon>
        <taxon>Geomitridae</taxon>
        <taxon>Candidula</taxon>
    </lineage>
</organism>
<evidence type="ECO:0000313" key="8">
    <source>
        <dbReference type="EMBL" id="CAG5135926.1"/>
    </source>
</evidence>
<dbReference type="PANTHER" id="PTHR10494">
    <property type="entry name" value="BONE MORPHOGENETIC PROTEIN INHIBITOR, NOGGIN"/>
    <property type="match status" value="1"/>
</dbReference>
<dbReference type="Gene3D" id="2.10.90.10">
    <property type="entry name" value="Cystine-knot cytokines"/>
    <property type="match status" value="1"/>
</dbReference>
<dbReference type="Pfam" id="PF05806">
    <property type="entry name" value="Noggin"/>
    <property type="match status" value="1"/>
</dbReference>
<dbReference type="GO" id="GO:0009953">
    <property type="term" value="P:dorsal/ventral pattern formation"/>
    <property type="evidence" value="ECO:0007669"/>
    <property type="project" value="TreeGrafter"/>
</dbReference>
<feature type="region of interest" description="Disordered" evidence="6">
    <location>
        <begin position="129"/>
        <end position="152"/>
    </location>
</feature>
<dbReference type="Proteomes" id="UP000678393">
    <property type="component" value="Unassembled WGS sequence"/>
</dbReference>
<feature type="region of interest" description="Disordered" evidence="6">
    <location>
        <begin position="318"/>
        <end position="403"/>
    </location>
</feature>
<dbReference type="SUPFAM" id="SSF57501">
    <property type="entry name" value="Cystine-knot cytokines"/>
    <property type="match status" value="1"/>
</dbReference>
<evidence type="ECO:0008006" key="10">
    <source>
        <dbReference type="Google" id="ProtNLM"/>
    </source>
</evidence>
<comment type="similarity">
    <text evidence="2">Belongs to the noggin family.</text>
</comment>
<evidence type="ECO:0000256" key="5">
    <source>
        <dbReference type="ARBA" id="ARBA00022729"/>
    </source>
</evidence>
<evidence type="ECO:0000256" key="6">
    <source>
        <dbReference type="SAM" id="MobiDB-lite"/>
    </source>
</evidence>
<feature type="compositionally biased region" description="Gly residues" evidence="6">
    <location>
        <begin position="136"/>
        <end position="148"/>
    </location>
</feature>
<feature type="chain" id="PRO_5035792897" description="Noggin" evidence="7">
    <location>
        <begin position="22"/>
        <end position="430"/>
    </location>
</feature>
<dbReference type="GO" id="GO:0045596">
    <property type="term" value="P:negative regulation of cell differentiation"/>
    <property type="evidence" value="ECO:0007669"/>
    <property type="project" value="InterPro"/>
</dbReference>
<comment type="caution">
    <text evidence="8">The sequence shown here is derived from an EMBL/GenBank/DDBJ whole genome shotgun (WGS) entry which is preliminary data.</text>
</comment>
<dbReference type="PANTHER" id="PTHR10494:SF6">
    <property type="entry name" value="NOGGIN"/>
    <property type="match status" value="1"/>
</dbReference>
<evidence type="ECO:0000256" key="4">
    <source>
        <dbReference type="ARBA" id="ARBA00022525"/>
    </source>
</evidence>
<feature type="signal peptide" evidence="7">
    <location>
        <begin position="1"/>
        <end position="21"/>
    </location>
</feature>
<dbReference type="AlphaFoldDB" id="A0A8S4AAC7"/>
<feature type="non-terminal residue" evidence="8">
    <location>
        <position position="1"/>
    </location>
</feature>
<evidence type="ECO:0000256" key="2">
    <source>
        <dbReference type="ARBA" id="ARBA00007480"/>
    </source>
</evidence>
<sequence length="430" mass="49055">VMPAMSVSMTAFLLGFHVVQGVLGSFQLPTFIQTLSKDRPNSHGDRLFTLPPNVLNVENIKKFTPRKRHLKPKKLLKRLGSDFDSFWMSVDLPDDLLETHVKQKLDTSLQEQLHTLNLTSLEHTLHAKFSSENGSRGDGSSSGTGNKNGGSDMTSDVLEVVKSWLMQKSSCPVYYRWEDLGLLYWPRWVRIGMCSIKDTPLFKLGSETASKIPKFSPCSWPPGMHCVPAKARRLKILRWQCRSNKALNNFNRFKLPGMMSPRSLPTSSQKNMTKAQHATDNQDLMKHLGKGLNISVQDVQQLEKILNIENIQIKNNSLQKPSETTRRDQSEFVNNKQNKDTEKHHRQKSQSFHDKHKDMTSISDDAKHGRPGDKPHNSVGNKKADNEDDGSNDTENWSRTPWKERQRTLDLKCKWTKIPYPVTDDCFCSC</sequence>
<dbReference type="Gene3D" id="1.10.287.520">
    <property type="entry name" value="Helix hairpin bin"/>
    <property type="match status" value="1"/>
</dbReference>
<dbReference type="GO" id="GO:0030514">
    <property type="term" value="P:negative regulation of BMP signaling pathway"/>
    <property type="evidence" value="ECO:0007669"/>
    <property type="project" value="InterPro"/>
</dbReference>
<evidence type="ECO:0000313" key="9">
    <source>
        <dbReference type="Proteomes" id="UP000678393"/>
    </source>
</evidence>
<reference evidence="8" key="1">
    <citation type="submission" date="2021-04" db="EMBL/GenBank/DDBJ databases">
        <authorList>
            <consortium name="Molecular Ecology Group"/>
        </authorList>
    </citation>
    <scope>NUCLEOTIDE SEQUENCE</scope>
</reference>
<accession>A0A8S4AAC7</accession>
<evidence type="ECO:0000256" key="1">
    <source>
        <dbReference type="ARBA" id="ARBA00004613"/>
    </source>
</evidence>
<dbReference type="InterPro" id="IPR029034">
    <property type="entry name" value="Cystine-knot_cytokine"/>
</dbReference>